<reference evidence="3 4" key="1">
    <citation type="journal article" date="2017" name="ISME J.">
        <title>Unveiling bifidobacterial biogeography across the mammalian branch of the tree of life.</title>
        <authorList>
            <person name="Milani C."/>
            <person name="Mangifesta M."/>
            <person name="Mancabelli L."/>
            <person name="Lugli G.A."/>
            <person name="James K."/>
            <person name="Duranti S."/>
            <person name="Turroni F."/>
            <person name="Ferrario C."/>
            <person name="Ossiprandi M.C."/>
            <person name="van Sinderen D."/>
            <person name="Ventura M."/>
        </authorList>
    </citation>
    <scope>NUCLEOTIDE SEQUENCE [LARGE SCALE GENOMIC DNA]</scope>
    <source>
        <strain evidence="3 4">1E</strain>
    </source>
</reference>
<evidence type="ECO:0000256" key="2">
    <source>
        <dbReference type="SAM" id="Phobius"/>
    </source>
</evidence>
<dbReference type="Proteomes" id="UP000216789">
    <property type="component" value="Unassembled WGS sequence"/>
</dbReference>
<evidence type="ECO:0000313" key="3">
    <source>
        <dbReference type="EMBL" id="PAC72928.1"/>
    </source>
</evidence>
<proteinExistence type="predicted"/>
<feature type="compositionally biased region" description="Low complexity" evidence="1">
    <location>
        <begin position="268"/>
        <end position="281"/>
    </location>
</feature>
<feature type="region of interest" description="Disordered" evidence="1">
    <location>
        <begin position="1"/>
        <end position="25"/>
    </location>
</feature>
<evidence type="ECO:0000256" key="1">
    <source>
        <dbReference type="SAM" id="MobiDB-lite"/>
    </source>
</evidence>
<accession>A0A267WK00</accession>
<keyword evidence="2" id="KW-0812">Transmembrane</keyword>
<feature type="region of interest" description="Disordered" evidence="1">
    <location>
        <begin position="194"/>
        <end position="300"/>
    </location>
</feature>
<gene>
    <name evidence="3" type="ORF">BPS1E_1622</name>
</gene>
<evidence type="ECO:0000313" key="4">
    <source>
        <dbReference type="Proteomes" id="UP000216789"/>
    </source>
</evidence>
<comment type="caution">
    <text evidence="3">The sequence shown here is derived from an EMBL/GenBank/DDBJ whole genome shotgun (WGS) entry which is preliminary data.</text>
</comment>
<feature type="transmembrane region" description="Helical" evidence="2">
    <location>
        <begin position="32"/>
        <end position="53"/>
    </location>
</feature>
<sequence length="300" mass="31280">MQGKLSEVSNPNISDAGSKNVTENKKKSRKPAVIAVASVAAVAVLAGGGWFVWKTYANHELAEARQACVEASESYRKAADSYSGLVDGDAATASQITVKQVADAKTVDALAEALKANEPDVVACVADSKADYESKNSLIEKNTGWYGKHEKSLEEAVKAVNDSKLEKTVSDAERLLKDSDGKVADAATRDELSKAVKARDADKIAAASKKVNDSVTAKTKADEEAQRKAEEEAAAQAAAQAQTQQSYSAPQQSYTPSYSGGTSGSTSGGSSSSASDFVPSSGGYGVEPDGSWHPGNIIQH</sequence>
<feature type="compositionally biased region" description="Polar residues" evidence="1">
    <location>
        <begin position="7"/>
        <end position="21"/>
    </location>
</feature>
<feature type="compositionally biased region" description="Basic and acidic residues" evidence="1">
    <location>
        <begin position="194"/>
        <end position="203"/>
    </location>
</feature>
<feature type="compositionally biased region" description="Low complexity" evidence="1">
    <location>
        <begin position="234"/>
        <end position="260"/>
    </location>
</feature>
<name>A0A267WK00_BIFPS</name>
<keyword evidence="2" id="KW-0472">Membrane</keyword>
<dbReference type="EMBL" id="MNLB01000010">
    <property type="protein sequence ID" value="PAC72928.1"/>
    <property type="molecule type" value="Genomic_DNA"/>
</dbReference>
<dbReference type="AlphaFoldDB" id="A0A267WK00"/>
<feature type="compositionally biased region" description="Basic and acidic residues" evidence="1">
    <location>
        <begin position="219"/>
        <end position="231"/>
    </location>
</feature>
<keyword evidence="2" id="KW-1133">Transmembrane helix</keyword>
<organism evidence="3 4">
    <name type="scientific">Bifidobacterium pseudocatenulatum</name>
    <dbReference type="NCBI Taxonomy" id="28026"/>
    <lineage>
        <taxon>Bacteria</taxon>
        <taxon>Bacillati</taxon>
        <taxon>Actinomycetota</taxon>
        <taxon>Actinomycetes</taxon>
        <taxon>Bifidobacteriales</taxon>
        <taxon>Bifidobacteriaceae</taxon>
        <taxon>Bifidobacterium</taxon>
    </lineage>
</organism>
<protein>
    <submittedName>
        <fullName evidence="3">Colicin transporter</fullName>
    </submittedName>
</protein>